<protein>
    <submittedName>
        <fullName evidence="1">Uncharacterized protein</fullName>
    </submittedName>
</protein>
<evidence type="ECO:0000313" key="2">
    <source>
        <dbReference type="Proteomes" id="UP001550535"/>
    </source>
</evidence>
<evidence type="ECO:0000313" key="1">
    <source>
        <dbReference type="EMBL" id="MEU2125074.1"/>
    </source>
</evidence>
<keyword evidence="2" id="KW-1185">Reference proteome</keyword>
<comment type="caution">
    <text evidence="1">The sequence shown here is derived from an EMBL/GenBank/DDBJ whole genome shotgun (WGS) entry which is preliminary data.</text>
</comment>
<dbReference type="EMBL" id="JBEYBR010000075">
    <property type="protein sequence ID" value="MEU2125074.1"/>
    <property type="molecule type" value="Genomic_DNA"/>
</dbReference>
<dbReference type="Proteomes" id="UP001550535">
    <property type="component" value="Unassembled WGS sequence"/>
</dbReference>
<name>A0ABV2XGR2_9NOCA</name>
<reference evidence="1 2" key="1">
    <citation type="submission" date="2024-06" db="EMBL/GenBank/DDBJ databases">
        <title>The Natural Products Discovery Center: Release of the First 8490 Sequenced Strains for Exploring Actinobacteria Biosynthetic Diversity.</title>
        <authorList>
            <person name="Kalkreuter E."/>
            <person name="Kautsar S.A."/>
            <person name="Yang D."/>
            <person name="Bader C.D."/>
            <person name="Teijaro C.N."/>
            <person name="Fluegel L."/>
            <person name="Davis C.M."/>
            <person name="Simpson J.R."/>
            <person name="Lauterbach L."/>
            <person name="Steele A.D."/>
            <person name="Gui C."/>
            <person name="Meng S."/>
            <person name="Li G."/>
            <person name="Viehrig K."/>
            <person name="Ye F."/>
            <person name="Su P."/>
            <person name="Kiefer A.F."/>
            <person name="Nichols A."/>
            <person name="Cepeda A.J."/>
            <person name="Yan W."/>
            <person name="Fan B."/>
            <person name="Jiang Y."/>
            <person name="Adhikari A."/>
            <person name="Zheng C.-J."/>
            <person name="Schuster L."/>
            <person name="Cowan T.M."/>
            <person name="Smanski M.J."/>
            <person name="Chevrette M.G."/>
            <person name="De Carvalho L.P.S."/>
            <person name="Shen B."/>
        </authorList>
    </citation>
    <scope>NUCLEOTIDE SEQUENCE [LARGE SCALE GENOMIC DNA]</scope>
    <source>
        <strain evidence="1 2">NPDC019434</strain>
    </source>
</reference>
<dbReference type="RefSeq" id="WP_357809766.1">
    <property type="nucleotide sequence ID" value="NZ_JBEYBM010000028.1"/>
</dbReference>
<gene>
    <name evidence="1" type="ORF">ABZ507_25010</name>
</gene>
<sequence>MTTAAAMLDGTCFHQAFLRYYQSGADAAPAPDELACALARTLARGLGACEESH</sequence>
<organism evidence="1 2">
    <name type="scientific">Nocardia niwae</name>
    <dbReference type="NCBI Taxonomy" id="626084"/>
    <lineage>
        <taxon>Bacteria</taxon>
        <taxon>Bacillati</taxon>
        <taxon>Actinomycetota</taxon>
        <taxon>Actinomycetes</taxon>
        <taxon>Mycobacteriales</taxon>
        <taxon>Nocardiaceae</taxon>
        <taxon>Nocardia</taxon>
    </lineage>
</organism>
<accession>A0ABV2XGR2</accession>
<proteinExistence type="predicted"/>